<evidence type="ECO:0000256" key="2">
    <source>
        <dbReference type="ARBA" id="ARBA00012992"/>
    </source>
</evidence>
<dbReference type="PANTHER" id="PTHR42696:SF2">
    <property type="entry name" value="ASPARTATE AMMONIA-LYASE"/>
    <property type="match status" value="1"/>
</dbReference>
<dbReference type="GO" id="GO:0008652">
    <property type="term" value="P:amino acid biosynthetic process"/>
    <property type="evidence" value="ECO:0007669"/>
    <property type="project" value="UniProtKB-KW"/>
</dbReference>
<dbReference type="CDD" id="cd01357">
    <property type="entry name" value="Aspartase"/>
    <property type="match status" value="1"/>
</dbReference>
<evidence type="ECO:0000256" key="1">
    <source>
        <dbReference type="ARBA" id="ARBA00001494"/>
    </source>
</evidence>
<dbReference type="AlphaFoldDB" id="A0A318XRL7"/>
<dbReference type="FunFam" id="1.20.200.10:FF:000001">
    <property type="entry name" value="Fumarate hydratase, mitochondrial"/>
    <property type="match status" value="1"/>
</dbReference>
<keyword evidence="4 7" id="KW-0456">Lyase</keyword>
<dbReference type="InterPro" id="IPR051546">
    <property type="entry name" value="Aspartate_Ammonia-Lyase"/>
</dbReference>
<evidence type="ECO:0000313" key="7">
    <source>
        <dbReference type="EMBL" id="PYG90309.1"/>
    </source>
</evidence>
<dbReference type="EC" id="4.3.1.1" evidence="2"/>
<sequence length="473" mass="51686">MREQINYRIEKDSIGEKRVPEDAYYGVQSLRASENFPISGTAMHSEMIVSIVEIKKTSAITNCELGLIDKKIAEAIVKACDEVISGKFREQFIVDQIQGGAGTSINMNANEVVANRAIELLGGEKGDYSLVNPNDHVNCGQSTNDVFPTCGRMTVYKLLKKLEIQLKRLYEALIKKSAEFDDVIKMGRTQLQDAVPIRLGQEFKAYSAAVERDISRMQRAKDEMRYVNLGGTAIGTGINADEQYIQRIVQNLAKISGLNLMQAFDLVDATQNLDGYVVVSGIIKSCSVNLSKMANDLRLMSSGPRTGLGEINLPPKQNGSSIMPGKINPVIPEVVNQVAFNVIGNDLTITMAAEAGQLELNAFEPIIFYKLLQSVETITYAVETLVDNCIEGITANRERCKFLVENSVGIITAICPHVGYMKAAEIAKTALNTGKPIRTLIIEEGLLSEEQLDIILNTEAMTKPGITGKAAVG</sequence>
<protein>
    <recommendedName>
        <fullName evidence="2">aspartate ammonia-lyase</fullName>
        <ecNumber evidence="2">4.3.1.1</ecNumber>
    </recommendedName>
</protein>
<dbReference type="Proteomes" id="UP000248132">
    <property type="component" value="Unassembled WGS sequence"/>
</dbReference>
<comment type="catalytic activity">
    <reaction evidence="1">
        <text>L-aspartate = fumarate + NH4(+)</text>
        <dbReference type="Rhea" id="RHEA:16601"/>
        <dbReference type="ChEBI" id="CHEBI:28938"/>
        <dbReference type="ChEBI" id="CHEBI:29806"/>
        <dbReference type="ChEBI" id="CHEBI:29991"/>
        <dbReference type="EC" id="4.3.1.1"/>
    </reaction>
</comment>
<dbReference type="PRINTS" id="PR00149">
    <property type="entry name" value="FUMRATELYASE"/>
</dbReference>
<gene>
    <name evidence="7" type="ORF">LY28_00190</name>
</gene>
<proteinExistence type="predicted"/>
<dbReference type="GO" id="GO:0006531">
    <property type="term" value="P:aspartate metabolic process"/>
    <property type="evidence" value="ECO:0007669"/>
    <property type="project" value="TreeGrafter"/>
</dbReference>
<dbReference type="SUPFAM" id="SSF48557">
    <property type="entry name" value="L-aspartase-like"/>
    <property type="match status" value="1"/>
</dbReference>
<evidence type="ECO:0000256" key="4">
    <source>
        <dbReference type="ARBA" id="ARBA00023239"/>
    </source>
</evidence>
<dbReference type="Gene3D" id="1.10.40.30">
    <property type="entry name" value="Fumarase/aspartase (C-terminal domain)"/>
    <property type="match status" value="1"/>
</dbReference>
<feature type="domain" description="Fumarate lyase N-terminal" evidence="5">
    <location>
        <begin position="15"/>
        <end position="344"/>
    </location>
</feature>
<dbReference type="GO" id="GO:0008797">
    <property type="term" value="F:aspartate ammonia-lyase activity"/>
    <property type="evidence" value="ECO:0007669"/>
    <property type="project" value="UniProtKB-EC"/>
</dbReference>
<dbReference type="InterPro" id="IPR022761">
    <property type="entry name" value="Fumarate_lyase_N"/>
</dbReference>
<dbReference type="FunFam" id="1.10.40.30:FF:000002">
    <property type="entry name" value="Fumarate hydratase class II"/>
    <property type="match status" value="1"/>
</dbReference>
<dbReference type="InterPro" id="IPR018951">
    <property type="entry name" value="Fumarase_C_C"/>
</dbReference>
<dbReference type="Gene3D" id="1.10.275.10">
    <property type="entry name" value="Fumarase/aspartase (N-terminal domain)"/>
    <property type="match status" value="1"/>
</dbReference>
<dbReference type="RefSeq" id="WP_110460282.1">
    <property type="nucleotide sequence ID" value="NZ_QKMR01000001.1"/>
</dbReference>
<dbReference type="InterPro" id="IPR024083">
    <property type="entry name" value="Fumarase/histidase_N"/>
</dbReference>
<dbReference type="InterPro" id="IPR020557">
    <property type="entry name" value="Fumarate_lyase_CS"/>
</dbReference>
<dbReference type="PROSITE" id="PS00163">
    <property type="entry name" value="FUMARATE_LYASES"/>
    <property type="match status" value="1"/>
</dbReference>
<reference evidence="7 8" key="1">
    <citation type="submission" date="2018-06" db="EMBL/GenBank/DDBJ databases">
        <title>Genomic Encyclopedia of Type Strains, Phase I: the one thousand microbial genomes (KMG-I) project.</title>
        <authorList>
            <person name="Kyrpides N."/>
        </authorList>
    </citation>
    <scope>NUCLEOTIDE SEQUENCE [LARGE SCALE GENOMIC DNA]</scope>
    <source>
        <strain evidence="7 8">DSM 19573</strain>
    </source>
</reference>
<keyword evidence="8" id="KW-1185">Reference proteome</keyword>
<dbReference type="GO" id="GO:0006099">
    <property type="term" value="P:tricarboxylic acid cycle"/>
    <property type="evidence" value="ECO:0007669"/>
    <property type="project" value="InterPro"/>
</dbReference>
<evidence type="ECO:0000313" key="8">
    <source>
        <dbReference type="Proteomes" id="UP000248132"/>
    </source>
</evidence>
<name>A0A318XRL7_9FIRM</name>
<comment type="caution">
    <text evidence="7">The sequence shown here is derived from an EMBL/GenBank/DDBJ whole genome shotgun (WGS) entry which is preliminary data.</text>
</comment>
<accession>A0A318XRL7</accession>
<dbReference type="InterPro" id="IPR000362">
    <property type="entry name" value="Fumarate_lyase_fam"/>
</dbReference>
<evidence type="ECO:0000259" key="6">
    <source>
        <dbReference type="Pfam" id="PF10415"/>
    </source>
</evidence>
<dbReference type="PANTHER" id="PTHR42696">
    <property type="entry name" value="ASPARTATE AMMONIA-LYASE"/>
    <property type="match status" value="1"/>
</dbReference>
<dbReference type="NCBIfam" id="NF008909">
    <property type="entry name" value="PRK12273.1"/>
    <property type="match status" value="1"/>
</dbReference>
<evidence type="ECO:0000259" key="5">
    <source>
        <dbReference type="Pfam" id="PF00206"/>
    </source>
</evidence>
<dbReference type="GO" id="GO:0005829">
    <property type="term" value="C:cytosol"/>
    <property type="evidence" value="ECO:0007669"/>
    <property type="project" value="TreeGrafter"/>
</dbReference>
<keyword evidence="3" id="KW-0028">Amino-acid biosynthesis</keyword>
<dbReference type="Pfam" id="PF00206">
    <property type="entry name" value="Lyase_1"/>
    <property type="match status" value="1"/>
</dbReference>
<dbReference type="OrthoDB" id="9802809at2"/>
<dbReference type="InterPro" id="IPR008948">
    <property type="entry name" value="L-Aspartase-like"/>
</dbReference>
<dbReference type="Pfam" id="PF10415">
    <property type="entry name" value="FumaraseC_C"/>
    <property type="match status" value="1"/>
</dbReference>
<evidence type="ECO:0000256" key="3">
    <source>
        <dbReference type="ARBA" id="ARBA00022605"/>
    </source>
</evidence>
<dbReference type="EMBL" id="QKMR01000001">
    <property type="protein sequence ID" value="PYG90309.1"/>
    <property type="molecule type" value="Genomic_DNA"/>
</dbReference>
<feature type="domain" description="Fumarase C C-terminal" evidence="6">
    <location>
        <begin position="410"/>
        <end position="463"/>
    </location>
</feature>
<dbReference type="Gene3D" id="1.20.200.10">
    <property type="entry name" value="Fumarase/aspartase (Central domain)"/>
    <property type="match status" value="1"/>
</dbReference>
<dbReference type="FunFam" id="1.10.275.10:FF:000001">
    <property type="entry name" value="Fumarate hydratase, mitochondrial"/>
    <property type="match status" value="1"/>
</dbReference>
<organism evidence="7 8">
    <name type="scientific">Ruminiclostridium sufflavum DSM 19573</name>
    <dbReference type="NCBI Taxonomy" id="1121337"/>
    <lineage>
        <taxon>Bacteria</taxon>
        <taxon>Bacillati</taxon>
        <taxon>Bacillota</taxon>
        <taxon>Clostridia</taxon>
        <taxon>Eubacteriales</taxon>
        <taxon>Oscillospiraceae</taxon>
        <taxon>Ruminiclostridium</taxon>
    </lineage>
</organism>